<evidence type="ECO:0000313" key="2">
    <source>
        <dbReference type="EMBL" id="KAH8021372.1"/>
    </source>
</evidence>
<sequence>MRTALSSASCLKEIVRAVPGCQQAARHAKNEHASERSRTSGRSFQFVPEKNECGAGVRGCLELSGTCKSMNLNETLPDNGRRRSNATMAAQTKSEQHGSTLDDESSISERAGLSAWTRSPITSLSGFVKAATLSVRGLASRKKPTQLYGLAMDQDLDIIAVQETKVESVDATKSLLQRFTGRYTASVSHAIGDWTLDEYVVDMPPAEDDDGEQRESPMLTPRNGLLRDSSSAALSWAFFEIHRNAASVASTFIYTTALGTSACWKVW</sequence>
<accession>A0A9J6DGP7</accession>
<reference evidence="2" key="1">
    <citation type="journal article" date="2020" name="Cell">
        <title>Large-Scale Comparative Analyses of Tick Genomes Elucidate Their Genetic Diversity and Vector Capacities.</title>
        <authorList>
            <consortium name="Tick Genome and Microbiome Consortium (TIGMIC)"/>
            <person name="Jia N."/>
            <person name="Wang J."/>
            <person name="Shi W."/>
            <person name="Du L."/>
            <person name="Sun Y."/>
            <person name="Zhan W."/>
            <person name="Jiang J.F."/>
            <person name="Wang Q."/>
            <person name="Zhang B."/>
            <person name="Ji P."/>
            <person name="Bell-Sakyi L."/>
            <person name="Cui X.M."/>
            <person name="Yuan T.T."/>
            <person name="Jiang B.G."/>
            <person name="Yang W.F."/>
            <person name="Lam T.T."/>
            <person name="Chang Q.C."/>
            <person name="Ding S.J."/>
            <person name="Wang X.J."/>
            <person name="Zhu J.G."/>
            <person name="Ruan X.D."/>
            <person name="Zhao L."/>
            <person name="Wei J.T."/>
            <person name="Ye R.Z."/>
            <person name="Que T.C."/>
            <person name="Du C.H."/>
            <person name="Zhou Y.H."/>
            <person name="Cheng J.X."/>
            <person name="Dai P.F."/>
            <person name="Guo W.B."/>
            <person name="Han X.H."/>
            <person name="Huang E.J."/>
            <person name="Li L.F."/>
            <person name="Wei W."/>
            <person name="Gao Y.C."/>
            <person name="Liu J.Z."/>
            <person name="Shao H.Z."/>
            <person name="Wang X."/>
            <person name="Wang C.C."/>
            <person name="Yang T.C."/>
            <person name="Huo Q.B."/>
            <person name="Li W."/>
            <person name="Chen H.Y."/>
            <person name="Chen S.E."/>
            <person name="Zhou L.G."/>
            <person name="Ni X.B."/>
            <person name="Tian J.H."/>
            <person name="Sheng Y."/>
            <person name="Liu T."/>
            <person name="Pan Y.S."/>
            <person name="Xia L.Y."/>
            <person name="Li J."/>
            <person name="Zhao F."/>
            <person name="Cao W.C."/>
        </authorList>
    </citation>
    <scope>NUCLEOTIDE SEQUENCE</scope>
    <source>
        <strain evidence="2">Rmic-2018</strain>
    </source>
</reference>
<dbReference type="VEuPathDB" id="VectorBase:LOC119168324"/>
<dbReference type="AlphaFoldDB" id="A0A9J6DGP7"/>
<keyword evidence="3" id="KW-1185">Reference proteome</keyword>
<organism evidence="2 3">
    <name type="scientific">Rhipicephalus microplus</name>
    <name type="common">Cattle tick</name>
    <name type="synonym">Boophilus microplus</name>
    <dbReference type="NCBI Taxonomy" id="6941"/>
    <lineage>
        <taxon>Eukaryota</taxon>
        <taxon>Metazoa</taxon>
        <taxon>Ecdysozoa</taxon>
        <taxon>Arthropoda</taxon>
        <taxon>Chelicerata</taxon>
        <taxon>Arachnida</taxon>
        <taxon>Acari</taxon>
        <taxon>Parasitiformes</taxon>
        <taxon>Ixodida</taxon>
        <taxon>Ixodoidea</taxon>
        <taxon>Ixodidae</taxon>
        <taxon>Rhipicephalinae</taxon>
        <taxon>Rhipicephalus</taxon>
        <taxon>Boophilus</taxon>
    </lineage>
</organism>
<feature type="compositionally biased region" description="Polar residues" evidence="1">
    <location>
        <begin position="85"/>
        <end position="99"/>
    </location>
</feature>
<dbReference type="InterPro" id="IPR036691">
    <property type="entry name" value="Endo/exonu/phosph_ase_sf"/>
</dbReference>
<evidence type="ECO:0000313" key="3">
    <source>
        <dbReference type="Proteomes" id="UP000821866"/>
    </source>
</evidence>
<proteinExistence type="predicted"/>
<reference evidence="2" key="2">
    <citation type="submission" date="2021-09" db="EMBL/GenBank/DDBJ databases">
        <authorList>
            <person name="Jia N."/>
            <person name="Wang J."/>
            <person name="Shi W."/>
            <person name="Du L."/>
            <person name="Sun Y."/>
            <person name="Zhan W."/>
            <person name="Jiang J."/>
            <person name="Wang Q."/>
            <person name="Zhang B."/>
            <person name="Ji P."/>
            <person name="Sakyi L.B."/>
            <person name="Cui X."/>
            <person name="Yuan T."/>
            <person name="Jiang B."/>
            <person name="Yang W."/>
            <person name="Lam T.T.-Y."/>
            <person name="Chang Q."/>
            <person name="Ding S."/>
            <person name="Wang X."/>
            <person name="Zhu J."/>
            <person name="Ruan X."/>
            <person name="Zhao L."/>
            <person name="Wei J."/>
            <person name="Que T."/>
            <person name="Du C."/>
            <person name="Cheng J."/>
            <person name="Dai P."/>
            <person name="Han X."/>
            <person name="Huang E."/>
            <person name="Gao Y."/>
            <person name="Liu J."/>
            <person name="Shao H."/>
            <person name="Ye R."/>
            <person name="Li L."/>
            <person name="Wei W."/>
            <person name="Wang X."/>
            <person name="Wang C."/>
            <person name="Huo Q."/>
            <person name="Li W."/>
            <person name="Guo W."/>
            <person name="Chen H."/>
            <person name="Chen S."/>
            <person name="Zhou L."/>
            <person name="Zhou L."/>
            <person name="Ni X."/>
            <person name="Tian J."/>
            <person name="Zhou Y."/>
            <person name="Sheng Y."/>
            <person name="Liu T."/>
            <person name="Pan Y."/>
            <person name="Xia L."/>
            <person name="Li J."/>
            <person name="Zhao F."/>
            <person name="Cao W."/>
        </authorList>
    </citation>
    <scope>NUCLEOTIDE SEQUENCE</scope>
    <source>
        <strain evidence="2">Rmic-2018</strain>
        <tissue evidence="2">Larvae</tissue>
    </source>
</reference>
<protein>
    <submittedName>
        <fullName evidence="2">Uncharacterized protein</fullName>
    </submittedName>
</protein>
<gene>
    <name evidence="2" type="ORF">HPB51_015519</name>
</gene>
<evidence type="ECO:0000256" key="1">
    <source>
        <dbReference type="SAM" id="MobiDB-lite"/>
    </source>
</evidence>
<dbReference type="SUPFAM" id="SSF56219">
    <property type="entry name" value="DNase I-like"/>
    <property type="match status" value="1"/>
</dbReference>
<dbReference type="EMBL" id="JABSTU010000009">
    <property type="protein sequence ID" value="KAH8021372.1"/>
    <property type="molecule type" value="Genomic_DNA"/>
</dbReference>
<dbReference type="Proteomes" id="UP000821866">
    <property type="component" value="Chromosome 7"/>
</dbReference>
<name>A0A9J6DGP7_RHIMP</name>
<comment type="caution">
    <text evidence="2">The sequence shown here is derived from an EMBL/GenBank/DDBJ whole genome shotgun (WGS) entry which is preliminary data.</text>
</comment>
<feature type="region of interest" description="Disordered" evidence="1">
    <location>
        <begin position="74"/>
        <end position="106"/>
    </location>
</feature>